<dbReference type="InterPro" id="IPR012879">
    <property type="entry name" value="CCDC47"/>
</dbReference>
<feature type="chain" id="PRO_5013259134" description="DUF1682 domain-containing protein" evidence="7">
    <location>
        <begin position="24"/>
        <end position="416"/>
    </location>
</feature>
<feature type="signal peptide" evidence="7">
    <location>
        <begin position="1"/>
        <end position="23"/>
    </location>
</feature>
<name>A0A250XMG9_9CHLO</name>
<dbReference type="OrthoDB" id="10039147at2759"/>
<dbReference type="EMBL" id="BEGY01000121">
    <property type="protein sequence ID" value="GAX84301.1"/>
    <property type="molecule type" value="Genomic_DNA"/>
</dbReference>
<protein>
    <recommendedName>
        <fullName evidence="10">DUF1682 domain-containing protein</fullName>
    </recommendedName>
</protein>
<dbReference type="GO" id="GO:0005509">
    <property type="term" value="F:calcium ion binding"/>
    <property type="evidence" value="ECO:0007669"/>
    <property type="project" value="InterPro"/>
</dbReference>
<keyword evidence="9" id="KW-1185">Reference proteome</keyword>
<organism evidence="8 9">
    <name type="scientific">Chlamydomonas eustigma</name>
    <dbReference type="NCBI Taxonomy" id="1157962"/>
    <lineage>
        <taxon>Eukaryota</taxon>
        <taxon>Viridiplantae</taxon>
        <taxon>Chlorophyta</taxon>
        <taxon>core chlorophytes</taxon>
        <taxon>Chlorophyceae</taxon>
        <taxon>CS clade</taxon>
        <taxon>Chlamydomonadales</taxon>
        <taxon>Chlamydomonadaceae</taxon>
        <taxon>Chlamydomonas</taxon>
    </lineage>
</organism>
<feature type="compositionally biased region" description="Basic and acidic residues" evidence="6">
    <location>
        <begin position="52"/>
        <end position="62"/>
    </location>
</feature>
<evidence type="ECO:0000256" key="1">
    <source>
        <dbReference type="ARBA" id="ARBA00004167"/>
    </source>
</evidence>
<evidence type="ECO:0008006" key="10">
    <source>
        <dbReference type="Google" id="ProtNLM"/>
    </source>
</evidence>
<dbReference type="STRING" id="1157962.A0A250XMG9"/>
<gene>
    <name evidence="8" type="ORF">CEUSTIGMA_g11723.t1</name>
</gene>
<keyword evidence="2" id="KW-0812">Transmembrane</keyword>
<sequence>MKRLNVVKDLLLITVLIFACAHSQSDLEGFEDIETVSDDVSTFSHSSQHLDQTAEKENKQDSGDAPILKNETTGLSSAAFNRGQTDATFKYMVEISSAAFCLIYIITAFYGSSFNKRIAEAWTKSYAFKGGLFEKNFSSLGSVENVPLMRESGNLFKFYATGRRYCHGLLAELKLLPRQDFISMVWNLLSPTEDLVQIEVYMTDEAMPPIVLAIATPKYARVLQRDSRDVQRYTKKISISKDIFPSWHNDKLWVLGEHSSVVQDLFSDTKIQLLLSFSGPYAAGMKYFRSLHFTSENPEGSHKRVLRFQFKLPPPAEMDAISKLLDCVPLFIDVVGTYKLPADLKRRVLESRAKQEEDEEELKKKRFEAIQQKRLEKAQEERAKLLRMSPDARLKYEEKMQRQNAKKAMKTKAVRI</sequence>
<accession>A0A250XMG9</accession>
<dbReference type="GO" id="GO:0016020">
    <property type="term" value="C:membrane"/>
    <property type="evidence" value="ECO:0007669"/>
    <property type="project" value="UniProtKB-SubCell"/>
</dbReference>
<keyword evidence="5" id="KW-0175">Coiled coil</keyword>
<evidence type="ECO:0000256" key="2">
    <source>
        <dbReference type="ARBA" id="ARBA00022692"/>
    </source>
</evidence>
<dbReference type="PROSITE" id="PS51257">
    <property type="entry name" value="PROKAR_LIPOPROTEIN"/>
    <property type="match status" value="1"/>
</dbReference>
<comment type="subcellular location">
    <subcellularLocation>
        <location evidence="1">Membrane</location>
        <topology evidence="1">Single-pass membrane protein</topology>
    </subcellularLocation>
</comment>
<keyword evidence="7" id="KW-0732">Signal</keyword>
<keyword evidence="4" id="KW-0472">Membrane</keyword>
<reference evidence="8 9" key="1">
    <citation type="submission" date="2017-08" db="EMBL/GenBank/DDBJ databases">
        <title>Acidophilic green algal genome provides insights into adaptation to an acidic environment.</title>
        <authorList>
            <person name="Hirooka S."/>
            <person name="Hirose Y."/>
            <person name="Kanesaki Y."/>
            <person name="Higuchi S."/>
            <person name="Fujiwara T."/>
            <person name="Onuma R."/>
            <person name="Era A."/>
            <person name="Ohbayashi R."/>
            <person name="Uzuka A."/>
            <person name="Nozaki H."/>
            <person name="Yoshikawa H."/>
            <person name="Miyagishima S.Y."/>
        </authorList>
    </citation>
    <scope>NUCLEOTIDE SEQUENCE [LARGE SCALE GENOMIC DNA]</scope>
    <source>
        <strain evidence="8 9">NIES-2499</strain>
    </source>
</reference>
<proteinExistence type="predicted"/>
<dbReference type="PANTHER" id="PTHR12883">
    <property type="entry name" value="ADIPOCYTE-SPECIFIC PROTEIN 4-RELATED"/>
    <property type="match status" value="1"/>
</dbReference>
<evidence type="ECO:0000256" key="4">
    <source>
        <dbReference type="ARBA" id="ARBA00023136"/>
    </source>
</evidence>
<evidence type="ECO:0000313" key="9">
    <source>
        <dbReference type="Proteomes" id="UP000232323"/>
    </source>
</evidence>
<dbReference type="GO" id="GO:0032469">
    <property type="term" value="P:endoplasmic reticulum calcium ion homeostasis"/>
    <property type="evidence" value="ECO:0007669"/>
    <property type="project" value="InterPro"/>
</dbReference>
<evidence type="ECO:0000256" key="5">
    <source>
        <dbReference type="SAM" id="Coils"/>
    </source>
</evidence>
<dbReference type="AlphaFoldDB" id="A0A250XMG9"/>
<evidence type="ECO:0000256" key="7">
    <source>
        <dbReference type="SAM" id="SignalP"/>
    </source>
</evidence>
<dbReference type="PANTHER" id="PTHR12883:SF0">
    <property type="entry name" value="PAT COMPLEX SUBUNIT CCDC47"/>
    <property type="match status" value="1"/>
</dbReference>
<evidence type="ECO:0000313" key="8">
    <source>
        <dbReference type="EMBL" id="GAX84301.1"/>
    </source>
</evidence>
<feature type="coiled-coil region" evidence="5">
    <location>
        <begin position="345"/>
        <end position="388"/>
    </location>
</feature>
<dbReference type="Proteomes" id="UP000232323">
    <property type="component" value="Unassembled WGS sequence"/>
</dbReference>
<evidence type="ECO:0000256" key="3">
    <source>
        <dbReference type="ARBA" id="ARBA00022989"/>
    </source>
</evidence>
<keyword evidence="3" id="KW-1133">Transmembrane helix</keyword>
<feature type="region of interest" description="Disordered" evidence="6">
    <location>
        <begin position="47"/>
        <end position="67"/>
    </location>
</feature>
<dbReference type="Pfam" id="PF07946">
    <property type="entry name" value="CCDC47"/>
    <property type="match status" value="1"/>
</dbReference>
<evidence type="ECO:0000256" key="6">
    <source>
        <dbReference type="SAM" id="MobiDB-lite"/>
    </source>
</evidence>
<dbReference type="GO" id="GO:0005783">
    <property type="term" value="C:endoplasmic reticulum"/>
    <property type="evidence" value="ECO:0007669"/>
    <property type="project" value="InterPro"/>
</dbReference>
<comment type="caution">
    <text evidence="8">The sequence shown here is derived from an EMBL/GenBank/DDBJ whole genome shotgun (WGS) entry which is preliminary data.</text>
</comment>